<sequence length="257" mass="27903">MGSRDGVEERYMVLVRAPRAVALHPSCPAFATGLRRRPATALTAIAALLGPLSPQNLVLSCRGRHCRATPRPRWEKEATPLPLRASLPARVGQPTPPTPAGGIRPSRAGDGAEGAGESAEEEHEGERGRGSRAGDSPPQHLPPPPSRHPPPPRAELLNDARGQRRHGGAKGGREVRASSSGMPWRREGGAAMTEGGATAVKGGAAAAEKWRWRRERSGERREGREVQRLNRGGDRRERERTDIWGRSPRQRNHRKTS</sequence>
<comment type="caution">
    <text evidence="2">The sequence shown here is derived from an EMBL/GenBank/DDBJ whole genome shotgun (WGS) entry which is preliminary data.</text>
</comment>
<feature type="compositionally biased region" description="Low complexity" evidence="1">
    <location>
        <begin position="189"/>
        <end position="207"/>
    </location>
</feature>
<evidence type="ECO:0000313" key="2">
    <source>
        <dbReference type="EMBL" id="KAG2561270.1"/>
    </source>
</evidence>
<evidence type="ECO:0000256" key="1">
    <source>
        <dbReference type="SAM" id="MobiDB-lite"/>
    </source>
</evidence>
<dbReference type="Proteomes" id="UP000823388">
    <property type="component" value="Chromosome 8K"/>
</dbReference>
<gene>
    <name evidence="2" type="ORF">PVAP13_8KG149901</name>
</gene>
<protein>
    <submittedName>
        <fullName evidence="2">Uncharacterized protein</fullName>
    </submittedName>
</protein>
<evidence type="ECO:0000313" key="3">
    <source>
        <dbReference type="Proteomes" id="UP000823388"/>
    </source>
</evidence>
<feature type="region of interest" description="Disordered" evidence="1">
    <location>
        <begin position="68"/>
        <end position="257"/>
    </location>
</feature>
<dbReference type="AlphaFoldDB" id="A0A8T0PI61"/>
<feature type="compositionally biased region" description="Basic and acidic residues" evidence="1">
    <location>
        <begin position="215"/>
        <end position="243"/>
    </location>
</feature>
<keyword evidence="3" id="KW-1185">Reference proteome</keyword>
<feature type="compositionally biased region" description="Pro residues" evidence="1">
    <location>
        <begin position="139"/>
        <end position="153"/>
    </location>
</feature>
<feature type="compositionally biased region" description="Basic residues" evidence="1">
    <location>
        <begin position="248"/>
        <end position="257"/>
    </location>
</feature>
<accession>A0A8T0PI61</accession>
<name>A0A8T0PI61_PANVG</name>
<reference evidence="2" key="1">
    <citation type="submission" date="2020-05" db="EMBL/GenBank/DDBJ databases">
        <title>WGS assembly of Panicum virgatum.</title>
        <authorList>
            <person name="Lovell J.T."/>
            <person name="Jenkins J."/>
            <person name="Shu S."/>
            <person name="Juenger T.E."/>
            <person name="Schmutz J."/>
        </authorList>
    </citation>
    <scope>NUCLEOTIDE SEQUENCE</scope>
    <source>
        <strain evidence="2">AP13</strain>
    </source>
</reference>
<dbReference type="EMBL" id="CM029051">
    <property type="protein sequence ID" value="KAG2561270.1"/>
    <property type="molecule type" value="Genomic_DNA"/>
</dbReference>
<proteinExistence type="predicted"/>
<organism evidence="2 3">
    <name type="scientific">Panicum virgatum</name>
    <name type="common">Blackwell switchgrass</name>
    <dbReference type="NCBI Taxonomy" id="38727"/>
    <lineage>
        <taxon>Eukaryota</taxon>
        <taxon>Viridiplantae</taxon>
        <taxon>Streptophyta</taxon>
        <taxon>Embryophyta</taxon>
        <taxon>Tracheophyta</taxon>
        <taxon>Spermatophyta</taxon>
        <taxon>Magnoliopsida</taxon>
        <taxon>Liliopsida</taxon>
        <taxon>Poales</taxon>
        <taxon>Poaceae</taxon>
        <taxon>PACMAD clade</taxon>
        <taxon>Panicoideae</taxon>
        <taxon>Panicodae</taxon>
        <taxon>Paniceae</taxon>
        <taxon>Panicinae</taxon>
        <taxon>Panicum</taxon>
        <taxon>Panicum sect. Hiantes</taxon>
    </lineage>
</organism>